<evidence type="ECO:0000256" key="2">
    <source>
        <dbReference type="ARBA" id="ARBA00008848"/>
    </source>
</evidence>
<evidence type="ECO:0000256" key="4">
    <source>
        <dbReference type="ARBA" id="ARBA00022990"/>
    </source>
</evidence>
<protein>
    <recommendedName>
        <fullName evidence="7">C-CAP/cofactor C-like domain-containing protein</fullName>
    </recommendedName>
</protein>
<dbReference type="Pfam" id="PF07986">
    <property type="entry name" value="TBCC"/>
    <property type="match status" value="1"/>
</dbReference>
<dbReference type="GO" id="GO:0007023">
    <property type="term" value="P:post-chaperonin tubulin folding pathway"/>
    <property type="evidence" value="ECO:0007669"/>
    <property type="project" value="InterPro"/>
</dbReference>
<dbReference type="GO" id="GO:0005737">
    <property type="term" value="C:cytoplasm"/>
    <property type="evidence" value="ECO:0007669"/>
    <property type="project" value="UniProtKB-SubCell"/>
</dbReference>
<dbReference type="InterPro" id="IPR017901">
    <property type="entry name" value="C-CAP_CF_C-like"/>
</dbReference>
<dbReference type="Gene3D" id="2.160.20.70">
    <property type="match status" value="1"/>
</dbReference>
<dbReference type="PANTHER" id="PTHR15139:SF0">
    <property type="entry name" value="TUBULIN-SPECIFIC CHAPERONE C"/>
    <property type="match status" value="1"/>
</dbReference>
<evidence type="ECO:0000256" key="1">
    <source>
        <dbReference type="ARBA" id="ARBA00004496"/>
    </source>
</evidence>
<keyword evidence="9" id="KW-1185">Reference proteome</keyword>
<evidence type="ECO:0000256" key="5">
    <source>
        <dbReference type="ARBA" id="ARBA00023186"/>
    </source>
</evidence>
<evidence type="ECO:0000256" key="3">
    <source>
        <dbReference type="ARBA" id="ARBA00022490"/>
    </source>
</evidence>
<gene>
    <name evidence="8" type="ORF">IFR04_008392</name>
</gene>
<dbReference type="GO" id="GO:0015631">
    <property type="term" value="F:tubulin binding"/>
    <property type="evidence" value="ECO:0007669"/>
    <property type="project" value="InterPro"/>
</dbReference>
<dbReference type="InterPro" id="IPR038397">
    <property type="entry name" value="TBCC_N_sf"/>
</dbReference>
<evidence type="ECO:0000313" key="9">
    <source>
        <dbReference type="Proteomes" id="UP000664132"/>
    </source>
</evidence>
<evidence type="ECO:0000256" key="6">
    <source>
        <dbReference type="ARBA" id="ARBA00026055"/>
    </source>
</evidence>
<comment type="subcellular location">
    <subcellularLocation>
        <location evidence="1">Cytoplasm</location>
    </subcellularLocation>
</comment>
<proteinExistence type="inferred from homology"/>
<sequence>MVLNEKMEPPVAPVQPSTISQSDINQRFYRHFQAECTELQEQIAQLENYSLVGGEKQDAIDHVNSGITRLSDEVSDASGFVPAYDQRVYSQAIKALQEKLQDARTKFAPKPRFQFKQQKNNSAISLNDAAELAQEKRLKAPGFGQSLLSSNESSIATTPAHLKTPPNEANSKDTLGDLPSFPKNYNEEMTKGPVGPVRKPSFSQATNVNISGHNRLHIILPSSASRATASGSLTKLNRCIVDMSVPTANGAPFAGLALQSVKDSLIIAGHVAGAAHITGVENSIIVVASRQVRMHDCKNVDIYLHCGSRPIIEDCSNVRFSPIPECYMTIQETPIQSQWDQVDDFKWLKADHSPNWSILPDDEKLDEEIWTDVVPGGPGVGLEDILKRMNLPGR</sequence>
<dbReference type="Pfam" id="PF16752">
    <property type="entry name" value="TBCC_N"/>
    <property type="match status" value="1"/>
</dbReference>
<comment type="subunit">
    <text evidence="6">Supercomplex made of cofactors A to E. Cofactors A and D function by capturing and stabilizing tubulin in a quasi-native conformation. Cofactor E binds to the cofactor D-tubulin complex; interaction with cofactor C then causes the release of tubulin polypeptides that are committed to the native state.</text>
</comment>
<accession>A0A8H7W9Z5</accession>
<dbReference type="OrthoDB" id="194775at2759"/>
<evidence type="ECO:0000313" key="8">
    <source>
        <dbReference type="EMBL" id="KAG4418498.1"/>
    </source>
</evidence>
<dbReference type="EMBL" id="JAFJYH010000127">
    <property type="protein sequence ID" value="KAG4418498.1"/>
    <property type="molecule type" value="Genomic_DNA"/>
</dbReference>
<organism evidence="8 9">
    <name type="scientific">Cadophora malorum</name>
    <dbReference type="NCBI Taxonomy" id="108018"/>
    <lineage>
        <taxon>Eukaryota</taxon>
        <taxon>Fungi</taxon>
        <taxon>Dikarya</taxon>
        <taxon>Ascomycota</taxon>
        <taxon>Pezizomycotina</taxon>
        <taxon>Leotiomycetes</taxon>
        <taxon>Helotiales</taxon>
        <taxon>Ploettnerulaceae</taxon>
        <taxon>Cadophora</taxon>
    </lineage>
</organism>
<dbReference type="SMART" id="SM00673">
    <property type="entry name" value="CARP"/>
    <property type="match status" value="1"/>
</dbReference>
<dbReference type="InterPro" id="IPR016098">
    <property type="entry name" value="CAP/MinC_C"/>
</dbReference>
<comment type="similarity">
    <text evidence="2">Belongs to the TBCC family.</text>
</comment>
<dbReference type="PANTHER" id="PTHR15139">
    <property type="entry name" value="TUBULIN FOLDING COFACTOR C"/>
    <property type="match status" value="1"/>
</dbReference>
<reference evidence="8" key="1">
    <citation type="submission" date="2021-02" db="EMBL/GenBank/DDBJ databases">
        <title>Genome sequence Cadophora malorum strain M34.</title>
        <authorList>
            <person name="Stefanovic E."/>
            <person name="Vu D."/>
            <person name="Scully C."/>
            <person name="Dijksterhuis J."/>
            <person name="Roader J."/>
            <person name="Houbraken J."/>
        </authorList>
    </citation>
    <scope>NUCLEOTIDE SEQUENCE</scope>
    <source>
        <strain evidence="8">M34</strain>
    </source>
</reference>
<comment type="caution">
    <text evidence="8">The sequence shown here is derived from an EMBL/GenBank/DDBJ whole genome shotgun (WGS) entry which is preliminary data.</text>
</comment>
<dbReference type="InterPro" id="IPR027684">
    <property type="entry name" value="TBCC"/>
</dbReference>
<dbReference type="Proteomes" id="UP000664132">
    <property type="component" value="Unassembled WGS sequence"/>
</dbReference>
<keyword evidence="3" id="KW-0963">Cytoplasm</keyword>
<dbReference type="PROSITE" id="PS51329">
    <property type="entry name" value="C_CAP_COFACTOR_C"/>
    <property type="match status" value="1"/>
</dbReference>
<feature type="domain" description="C-CAP/cofactor C-like" evidence="7">
    <location>
        <begin position="196"/>
        <end position="347"/>
    </location>
</feature>
<evidence type="ECO:0000259" key="7">
    <source>
        <dbReference type="PROSITE" id="PS51329"/>
    </source>
</evidence>
<dbReference type="InterPro" id="IPR006599">
    <property type="entry name" value="CARP_motif"/>
</dbReference>
<dbReference type="InterPro" id="IPR012945">
    <property type="entry name" value="Tubulin-bd_cofactor_C_dom"/>
</dbReference>
<dbReference type="InterPro" id="IPR031925">
    <property type="entry name" value="TBCC_N"/>
</dbReference>
<dbReference type="AlphaFoldDB" id="A0A8H7W9Z5"/>
<dbReference type="FunFam" id="2.160.20.70:FF:000011">
    <property type="entry name" value="Tubulin-specific chaperone c, putative"/>
    <property type="match status" value="1"/>
</dbReference>
<name>A0A8H7W9Z5_9HELO</name>
<keyword evidence="5" id="KW-0143">Chaperone</keyword>
<dbReference type="Gene3D" id="1.20.58.1250">
    <property type="entry name" value="Tubulin Binding Cofactor C, N-terminal domain"/>
    <property type="match status" value="1"/>
</dbReference>
<keyword evidence="4" id="KW-0007">Acetylation</keyword>
<dbReference type="GO" id="GO:0007021">
    <property type="term" value="P:tubulin complex assembly"/>
    <property type="evidence" value="ECO:0007669"/>
    <property type="project" value="TreeGrafter"/>
</dbReference>